<accession>A0A067R1U0</accession>
<proteinExistence type="predicted"/>
<dbReference type="GO" id="GO:0016491">
    <property type="term" value="F:oxidoreductase activity"/>
    <property type="evidence" value="ECO:0007669"/>
    <property type="project" value="InterPro"/>
</dbReference>
<gene>
    <name evidence="2" type="ORF">L798_14111</name>
</gene>
<evidence type="ECO:0000313" key="3">
    <source>
        <dbReference type="Proteomes" id="UP000027135"/>
    </source>
</evidence>
<evidence type="ECO:0000256" key="1">
    <source>
        <dbReference type="SAM" id="MobiDB-lite"/>
    </source>
</evidence>
<dbReference type="Proteomes" id="UP000027135">
    <property type="component" value="Unassembled WGS sequence"/>
</dbReference>
<keyword evidence="3" id="KW-1185">Reference proteome</keyword>
<dbReference type="EMBL" id="KK853091">
    <property type="protein sequence ID" value="KDR11551.1"/>
    <property type="molecule type" value="Genomic_DNA"/>
</dbReference>
<evidence type="ECO:0000313" key="2">
    <source>
        <dbReference type="EMBL" id="KDR11551.1"/>
    </source>
</evidence>
<feature type="region of interest" description="Disordered" evidence="1">
    <location>
        <begin position="1"/>
        <end position="20"/>
    </location>
</feature>
<dbReference type="InParanoid" id="A0A067R1U0"/>
<dbReference type="InterPro" id="IPR037165">
    <property type="entry name" value="AldOxase/xan_DH_Mopterin-bd_sf"/>
</dbReference>
<reference evidence="2 3" key="1">
    <citation type="journal article" date="2014" name="Nat. Commun.">
        <title>Molecular traces of alternative social organization in a termite genome.</title>
        <authorList>
            <person name="Terrapon N."/>
            <person name="Li C."/>
            <person name="Robertson H.M."/>
            <person name="Ji L."/>
            <person name="Meng X."/>
            <person name="Booth W."/>
            <person name="Chen Z."/>
            <person name="Childers C.P."/>
            <person name="Glastad K.M."/>
            <person name="Gokhale K."/>
            <person name="Gowin J."/>
            <person name="Gronenberg W."/>
            <person name="Hermansen R.A."/>
            <person name="Hu H."/>
            <person name="Hunt B.G."/>
            <person name="Huylmans A.K."/>
            <person name="Khalil S.M."/>
            <person name="Mitchell R.D."/>
            <person name="Munoz-Torres M.C."/>
            <person name="Mustard J.A."/>
            <person name="Pan H."/>
            <person name="Reese J.T."/>
            <person name="Scharf M.E."/>
            <person name="Sun F."/>
            <person name="Vogel H."/>
            <person name="Xiao J."/>
            <person name="Yang W."/>
            <person name="Yang Z."/>
            <person name="Yang Z."/>
            <person name="Zhou J."/>
            <person name="Zhu J."/>
            <person name="Brent C.S."/>
            <person name="Elsik C.G."/>
            <person name="Goodisman M.A."/>
            <person name="Liberles D.A."/>
            <person name="Roe R.M."/>
            <person name="Vargo E.L."/>
            <person name="Vilcinskas A."/>
            <person name="Wang J."/>
            <person name="Bornberg-Bauer E."/>
            <person name="Korb J."/>
            <person name="Zhang G."/>
            <person name="Liebig J."/>
        </authorList>
    </citation>
    <scope>NUCLEOTIDE SEQUENCE [LARGE SCALE GENOMIC DNA]</scope>
    <source>
        <tissue evidence="2">Whole organism</tissue>
    </source>
</reference>
<sequence>MSFELREATAAQPLDDTRRSRDEFREWPGIDHWVGCGCVPWVCAPGNKIPLPAVVGNMGLIVTAANTDVAVDGGVTIGVGGTERGKGAGTWAEALTVVITDDDKDADDEAEDEEDDTDDG</sequence>
<protein>
    <submittedName>
        <fullName evidence="2">Uncharacterized protein</fullName>
    </submittedName>
</protein>
<feature type="region of interest" description="Disordered" evidence="1">
    <location>
        <begin position="100"/>
        <end position="120"/>
    </location>
</feature>
<dbReference type="AlphaFoldDB" id="A0A067R1U0"/>
<organism evidence="2 3">
    <name type="scientific">Zootermopsis nevadensis</name>
    <name type="common">Dampwood termite</name>
    <dbReference type="NCBI Taxonomy" id="136037"/>
    <lineage>
        <taxon>Eukaryota</taxon>
        <taxon>Metazoa</taxon>
        <taxon>Ecdysozoa</taxon>
        <taxon>Arthropoda</taxon>
        <taxon>Hexapoda</taxon>
        <taxon>Insecta</taxon>
        <taxon>Pterygota</taxon>
        <taxon>Neoptera</taxon>
        <taxon>Polyneoptera</taxon>
        <taxon>Dictyoptera</taxon>
        <taxon>Blattodea</taxon>
        <taxon>Blattoidea</taxon>
        <taxon>Termitoidae</taxon>
        <taxon>Termopsidae</taxon>
        <taxon>Zootermopsis</taxon>
    </lineage>
</organism>
<dbReference type="SUPFAM" id="SSF56003">
    <property type="entry name" value="Molybdenum cofactor-binding domain"/>
    <property type="match status" value="1"/>
</dbReference>
<name>A0A067R1U0_ZOONE</name>